<dbReference type="PRINTS" id="PR00075">
    <property type="entry name" value="FACDDSATRASE"/>
</dbReference>
<evidence type="ECO:0000256" key="12">
    <source>
        <dbReference type="RuleBase" id="RU000581"/>
    </source>
</evidence>
<proteinExistence type="inferred from homology"/>
<feature type="transmembrane region" description="Helical" evidence="13">
    <location>
        <begin position="161"/>
        <end position="182"/>
    </location>
</feature>
<dbReference type="EMBL" id="JASJQH010002138">
    <property type="protein sequence ID" value="KAK9760437.1"/>
    <property type="molecule type" value="Genomic_DNA"/>
</dbReference>
<keyword evidence="11 12" id="KW-0275">Fatty acid biosynthesis</keyword>
<keyword evidence="7 12" id="KW-0560">Oxidoreductase</keyword>
<reference evidence="15 16" key="1">
    <citation type="submission" date="2023-04" db="EMBL/GenBank/DDBJ databases">
        <title>Genome of Basidiobolus ranarum AG-B5.</title>
        <authorList>
            <person name="Stajich J.E."/>
            <person name="Carter-House D."/>
            <person name="Gryganskyi A."/>
        </authorList>
    </citation>
    <scope>NUCLEOTIDE SEQUENCE [LARGE SCALE GENOMIC DNA]</scope>
    <source>
        <strain evidence="15 16">AG-B5</strain>
    </source>
</reference>
<comment type="similarity">
    <text evidence="2 12">Belongs to the fatty acid desaturase type 1 family.</text>
</comment>
<comment type="caution">
    <text evidence="15">The sequence shown here is derived from an EMBL/GenBank/DDBJ whole genome shotgun (WGS) entry which is preliminary data.</text>
</comment>
<evidence type="ECO:0000259" key="14">
    <source>
        <dbReference type="Pfam" id="PF00487"/>
    </source>
</evidence>
<evidence type="ECO:0000256" key="1">
    <source>
        <dbReference type="ARBA" id="ARBA00004141"/>
    </source>
</evidence>
<evidence type="ECO:0000256" key="7">
    <source>
        <dbReference type="ARBA" id="ARBA00023002"/>
    </source>
</evidence>
<comment type="cofactor">
    <cofactor evidence="12">
        <name>Fe(2+)</name>
        <dbReference type="ChEBI" id="CHEBI:29033"/>
    </cofactor>
</comment>
<evidence type="ECO:0000313" key="15">
    <source>
        <dbReference type="EMBL" id="KAK9760437.1"/>
    </source>
</evidence>
<keyword evidence="4 12" id="KW-0812">Transmembrane</keyword>
<organism evidence="15 16">
    <name type="scientific">Basidiobolus ranarum</name>
    <dbReference type="NCBI Taxonomy" id="34480"/>
    <lineage>
        <taxon>Eukaryota</taxon>
        <taxon>Fungi</taxon>
        <taxon>Fungi incertae sedis</taxon>
        <taxon>Zoopagomycota</taxon>
        <taxon>Entomophthoromycotina</taxon>
        <taxon>Basidiobolomycetes</taxon>
        <taxon>Basidiobolales</taxon>
        <taxon>Basidiobolaceae</taxon>
        <taxon>Basidiobolus</taxon>
    </lineage>
</organism>
<protein>
    <submittedName>
        <fullName evidence="15">Stearoyl-CoA 9-desaturase</fullName>
        <ecNumber evidence="15">1.14.19.1</ecNumber>
    </submittedName>
</protein>
<comment type="domain">
    <text evidence="12">The histidine box domains are involved in binding the catalytic metal ions.</text>
</comment>
<feature type="non-terminal residue" evidence="15">
    <location>
        <position position="256"/>
    </location>
</feature>
<evidence type="ECO:0000256" key="11">
    <source>
        <dbReference type="ARBA" id="ARBA00023160"/>
    </source>
</evidence>
<evidence type="ECO:0000256" key="6">
    <source>
        <dbReference type="ARBA" id="ARBA00022989"/>
    </source>
</evidence>
<feature type="transmembrane region" description="Helical" evidence="13">
    <location>
        <begin position="47"/>
        <end position="66"/>
    </location>
</feature>
<feature type="transmembrane region" description="Helical" evidence="13">
    <location>
        <begin position="21"/>
        <end position="41"/>
    </location>
</feature>
<evidence type="ECO:0000256" key="3">
    <source>
        <dbReference type="ARBA" id="ARBA00022516"/>
    </source>
</evidence>
<keyword evidence="8" id="KW-0408">Iron</keyword>
<keyword evidence="9" id="KW-0443">Lipid metabolism</keyword>
<sequence>MTAKVKSIPWEKRPLWDRLHKIHCVLLISTPLIAIYGFMNTPMPTKTLLWTLFYYYISAFGITGGYHRLWAHKSYSAVLPIQILLSFAGAAAVQGSIHWWSRGHRAHHRYVDTDKDPYDAKKGLWYSHLGWLLMKPEPGKIGYADTSDLKKDPVVAFQHKFYPYFAIFMGFIFPTLVPGLGWGDWRGGFYYSAITRLVFVHHATFCVNSLAHYIGEFTYDDKHTPRDHIITAFVTLGEGYHNFHLEFPGDYRNAIR</sequence>
<dbReference type="EC" id="1.14.19.1" evidence="15"/>
<dbReference type="InterPro" id="IPR005804">
    <property type="entry name" value="FA_desaturase_dom"/>
</dbReference>
<evidence type="ECO:0000256" key="8">
    <source>
        <dbReference type="ARBA" id="ARBA00023004"/>
    </source>
</evidence>
<evidence type="ECO:0000256" key="5">
    <source>
        <dbReference type="ARBA" id="ARBA00022832"/>
    </source>
</evidence>
<evidence type="ECO:0000313" key="16">
    <source>
        <dbReference type="Proteomes" id="UP001479436"/>
    </source>
</evidence>
<dbReference type="Proteomes" id="UP001479436">
    <property type="component" value="Unassembled WGS sequence"/>
</dbReference>
<feature type="domain" description="Fatty acid desaturase" evidence="14">
    <location>
        <begin position="49"/>
        <end position="244"/>
    </location>
</feature>
<dbReference type="GO" id="GO:0004768">
    <property type="term" value="F:stearoyl-CoA 9-desaturase activity"/>
    <property type="evidence" value="ECO:0007669"/>
    <property type="project" value="UniProtKB-EC"/>
</dbReference>
<dbReference type="PANTHER" id="PTHR11351">
    <property type="entry name" value="ACYL-COA DESATURASE"/>
    <property type="match status" value="1"/>
</dbReference>
<keyword evidence="10 13" id="KW-0472">Membrane</keyword>
<keyword evidence="6 13" id="KW-1133">Transmembrane helix</keyword>
<evidence type="ECO:0000256" key="9">
    <source>
        <dbReference type="ARBA" id="ARBA00023098"/>
    </source>
</evidence>
<name>A0ABR2WG15_9FUNG</name>
<dbReference type="CDD" id="cd03505">
    <property type="entry name" value="Delta9-FADS-like"/>
    <property type="match status" value="1"/>
</dbReference>
<dbReference type="Pfam" id="PF00487">
    <property type="entry name" value="FA_desaturase"/>
    <property type="match status" value="1"/>
</dbReference>
<evidence type="ECO:0000256" key="2">
    <source>
        <dbReference type="ARBA" id="ARBA00009295"/>
    </source>
</evidence>
<gene>
    <name evidence="15" type="primary">OLE1_5</name>
    <name evidence="15" type="ORF">K7432_015521</name>
</gene>
<evidence type="ECO:0000256" key="13">
    <source>
        <dbReference type="SAM" id="Phobius"/>
    </source>
</evidence>
<accession>A0ABR2WG15</accession>
<keyword evidence="3 12" id="KW-0444">Lipid biosynthesis</keyword>
<comment type="subcellular location">
    <subcellularLocation>
        <location evidence="1">Membrane</location>
        <topology evidence="1">Multi-pass membrane protein</topology>
    </subcellularLocation>
</comment>
<evidence type="ECO:0000256" key="10">
    <source>
        <dbReference type="ARBA" id="ARBA00023136"/>
    </source>
</evidence>
<dbReference type="PANTHER" id="PTHR11351:SF31">
    <property type="entry name" value="DESATURASE 1, ISOFORM A-RELATED"/>
    <property type="match status" value="1"/>
</dbReference>
<feature type="transmembrane region" description="Helical" evidence="13">
    <location>
        <begin position="78"/>
        <end position="100"/>
    </location>
</feature>
<keyword evidence="5" id="KW-0276">Fatty acid metabolism</keyword>
<evidence type="ECO:0000256" key="4">
    <source>
        <dbReference type="ARBA" id="ARBA00022692"/>
    </source>
</evidence>
<keyword evidence="16" id="KW-1185">Reference proteome</keyword>
<dbReference type="InterPro" id="IPR015876">
    <property type="entry name" value="Acyl-CoA_DS"/>
</dbReference>